<keyword evidence="5" id="KW-1185">Reference proteome</keyword>
<comment type="caution">
    <text evidence="4">The sequence shown here is derived from an EMBL/GenBank/DDBJ whole genome shotgun (WGS) entry which is preliminary data.</text>
</comment>
<dbReference type="RefSeq" id="WP_131412602.1">
    <property type="nucleotide sequence ID" value="NZ_SJTG01000005.1"/>
</dbReference>
<feature type="domain" description="DUF3251" evidence="3">
    <location>
        <begin position="41"/>
        <end position="187"/>
    </location>
</feature>
<dbReference type="PROSITE" id="PS51257">
    <property type="entry name" value="PROKAR_LIPOPROTEIN"/>
    <property type="match status" value="1"/>
</dbReference>
<dbReference type="InterPro" id="IPR021658">
    <property type="entry name" value="DUF3251"/>
</dbReference>
<sequence>MKASLHLAPFLVVACALALSGCNPAPADNAAMEARMQALDNKVVAMQLQIEALQKDFTDEKQRVKFEQLLASTDKIAYLTPGSDGYQVVRYDLGSLTVQLADVEPYANGSRVILKFGNTMAATVNGLKLTIDWGAVTDQGPDNQHQKSKEMQFTEQLRSGAWTSVPIVLDGVPPAQLGFVRIHDVTHTGILLFR</sequence>
<evidence type="ECO:0000259" key="3">
    <source>
        <dbReference type="Pfam" id="PF11622"/>
    </source>
</evidence>
<organism evidence="4 5">
    <name type="scientific">Dyella soli</name>
    <dbReference type="NCBI Taxonomy" id="522319"/>
    <lineage>
        <taxon>Bacteria</taxon>
        <taxon>Pseudomonadati</taxon>
        <taxon>Pseudomonadota</taxon>
        <taxon>Gammaproteobacteria</taxon>
        <taxon>Lysobacterales</taxon>
        <taxon>Rhodanobacteraceae</taxon>
        <taxon>Dyella</taxon>
    </lineage>
</organism>
<feature type="signal peptide" evidence="2">
    <location>
        <begin position="1"/>
        <end position="27"/>
    </location>
</feature>
<gene>
    <name evidence="4" type="ORF">EZM97_32485</name>
</gene>
<protein>
    <submittedName>
        <fullName evidence="4">DUF3251 domain-containing protein</fullName>
    </submittedName>
</protein>
<dbReference type="Pfam" id="PF11622">
    <property type="entry name" value="DUF3251"/>
    <property type="match status" value="1"/>
</dbReference>
<proteinExistence type="predicted"/>
<feature type="coiled-coil region" evidence="1">
    <location>
        <begin position="29"/>
        <end position="56"/>
    </location>
</feature>
<reference evidence="4 5" key="1">
    <citation type="submission" date="2019-02" db="EMBL/GenBank/DDBJ databases">
        <title>Dyella amyloliquefaciens sp. nov., isolated from forest soil.</title>
        <authorList>
            <person name="Gao Z.-H."/>
            <person name="Qiu L.-H."/>
        </authorList>
    </citation>
    <scope>NUCLEOTIDE SEQUENCE [LARGE SCALE GENOMIC DNA]</scope>
    <source>
        <strain evidence="4 5">KACC 12747</strain>
    </source>
</reference>
<evidence type="ECO:0000256" key="2">
    <source>
        <dbReference type="SAM" id="SignalP"/>
    </source>
</evidence>
<dbReference type="Proteomes" id="UP000291822">
    <property type="component" value="Unassembled WGS sequence"/>
</dbReference>
<accession>A0A4R0YGL1</accession>
<dbReference type="EMBL" id="SJTG01000005">
    <property type="protein sequence ID" value="TCI07313.1"/>
    <property type="molecule type" value="Genomic_DNA"/>
</dbReference>
<dbReference type="AlphaFoldDB" id="A0A4R0YGL1"/>
<keyword evidence="1" id="KW-0175">Coiled coil</keyword>
<name>A0A4R0YGL1_9GAMM</name>
<evidence type="ECO:0000256" key="1">
    <source>
        <dbReference type="SAM" id="Coils"/>
    </source>
</evidence>
<evidence type="ECO:0000313" key="5">
    <source>
        <dbReference type="Proteomes" id="UP000291822"/>
    </source>
</evidence>
<dbReference type="Gene3D" id="2.60.40.1620">
    <property type="entry name" value="Lipoprotein YajI-like"/>
    <property type="match status" value="1"/>
</dbReference>
<feature type="chain" id="PRO_5020372762" evidence="2">
    <location>
        <begin position="28"/>
        <end position="194"/>
    </location>
</feature>
<dbReference type="InterPro" id="IPR037125">
    <property type="entry name" value="YajI-like_sf"/>
</dbReference>
<keyword evidence="2" id="KW-0732">Signal</keyword>
<evidence type="ECO:0000313" key="4">
    <source>
        <dbReference type="EMBL" id="TCI07313.1"/>
    </source>
</evidence>